<protein>
    <submittedName>
        <fullName evidence="1">Uncharacterized protein</fullName>
    </submittedName>
</protein>
<dbReference type="EMBL" id="PVBT01000002">
    <property type="protein sequence ID" value="PRD54992.1"/>
    <property type="molecule type" value="Genomic_DNA"/>
</dbReference>
<dbReference type="Proteomes" id="UP000238563">
    <property type="component" value="Unassembled WGS sequence"/>
</dbReference>
<evidence type="ECO:0000313" key="2">
    <source>
        <dbReference type="Proteomes" id="UP000238563"/>
    </source>
</evidence>
<sequence>MALDVRRQEDRLRSQTGGVSGRIEVSKVDRVQLQAFDASLARSALAAKQRRDPFVGQTGRLRKPKLANLGIFDLGRSEEILRYLIKEVLPTLDMDKDVATITAMLLTEEIDSRRELQDRLNQAQSQ</sequence>
<dbReference type="AlphaFoldDB" id="A0A2S9JPJ1"/>
<organism evidence="1 2">
    <name type="scientific">Phyllobacterium myrsinacearum</name>
    <dbReference type="NCBI Taxonomy" id="28101"/>
    <lineage>
        <taxon>Bacteria</taxon>
        <taxon>Pseudomonadati</taxon>
        <taxon>Pseudomonadota</taxon>
        <taxon>Alphaproteobacteria</taxon>
        <taxon>Hyphomicrobiales</taxon>
        <taxon>Phyllobacteriaceae</taxon>
        <taxon>Phyllobacterium</taxon>
    </lineage>
</organism>
<gene>
    <name evidence="1" type="ORF">C5750_07285</name>
</gene>
<reference evidence="1 2" key="1">
    <citation type="submission" date="2018-02" db="EMBL/GenBank/DDBJ databases">
        <title>The draft genome of Phyllobacterium myrsinacearum DSM5892.</title>
        <authorList>
            <person name="Li L."/>
            <person name="Liu L."/>
            <person name="Zhang X."/>
            <person name="Wang T."/>
        </authorList>
    </citation>
    <scope>NUCLEOTIDE SEQUENCE [LARGE SCALE GENOMIC DNA]</scope>
    <source>
        <strain evidence="1 2">DSM 5892</strain>
    </source>
</reference>
<name>A0A2S9JPJ1_9HYPH</name>
<proteinExistence type="predicted"/>
<dbReference type="OrthoDB" id="8281798at2"/>
<comment type="caution">
    <text evidence="1">The sequence shown here is derived from an EMBL/GenBank/DDBJ whole genome shotgun (WGS) entry which is preliminary data.</text>
</comment>
<evidence type="ECO:0000313" key="1">
    <source>
        <dbReference type="EMBL" id="PRD54992.1"/>
    </source>
</evidence>
<dbReference type="RefSeq" id="WP_105733222.1">
    <property type="nucleotide sequence ID" value="NZ_PVBT01000002.1"/>
</dbReference>
<accession>A0A2S9JPJ1</accession>
<keyword evidence="2" id="KW-1185">Reference proteome</keyword>